<feature type="region of interest" description="Disordered" evidence="1">
    <location>
        <begin position="47"/>
        <end position="69"/>
    </location>
</feature>
<comment type="caution">
    <text evidence="3">The sequence shown here is derived from an EMBL/GenBank/DDBJ whole genome shotgun (WGS) entry which is preliminary data.</text>
</comment>
<dbReference type="RefSeq" id="WP_188820483.1">
    <property type="nucleotide sequence ID" value="NZ_BMLK01000013.1"/>
</dbReference>
<protein>
    <recommendedName>
        <fullName evidence="5">SPOR domain-containing protein</fullName>
    </recommendedName>
</protein>
<proteinExistence type="predicted"/>
<keyword evidence="2" id="KW-0472">Membrane</keyword>
<organism evidence="3 4">
    <name type="scientific">Novosphingobium indicum</name>
    <dbReference type="NCBI Taxonomy" id="462949"/>
    <lineage>
        <taxon>Bacteria</taxon>
        <taxon>Pseudomonadati</taxon>
        <taxon>Pseudomonadota</taxon>
        <taxon>Alphaproteobacteria</taxon>
        <taxon>Sphingomonadales</taxon>
        <taxon>Sphingomonadaceae</taxon>
        <taxon>Novosphingobium</taxon>
    </lineage>
</organism>
<feature type="transmembrane region" description="Helical" evidence="2">
    <location>
        <begin position="12"/>
        <end position="30"/>
    </location>
</feature>
<keyword evidence="2" id="KW-1133">Transmembrane helix</keyword>
<keyword evidence="4" id="KW-1185">Reference proteome</keyword>
<evidence type="ECO:0008006" key="5">
    <source>
        <dbReference type="Google" id="ProtNLM"/>
    </source>
</evidence>
<dbReference type="EMBL" id="BMLK01000013">
    <property type="protein sequence ID" value="GGN53581.1"/>
    <property type="molecule type" value="Genomic_DNA"/>
</dbReference>
<evidence type="ECO:0000256" key="2">
    <source>
        <dbReference type="SAM" id="Phobius"/>
    </source>
</evidence>
<name>A0ABQ2JTM9_9SPHN</name>
<reference evidence="4" key="1">
    <citation type="journal article" date="2019" name="Int. J. Syst. Evol. Microbiol.">
        <title>The Global Catalogue of Microorganisms (GCM) 10K type strain sequencing project: providing services to taxonomists for standard genome sequencing and annotation.</title>
        <authorList>
            <consortium name="The Broad Institute Genomics Platform"/>
            <consortium name="The Broad Institute Genome Sequencing Center for Infectious Disease"/>
            <person name="Wu L."/>
            <person name="Ma J."/>
        </authorList>
    </citation>
    <scope>NUCLEOTIDE SEQUENCE [LARGE SCALE GENOMIC DNA]</scope>
    <source>
        <strain evidence="4">CGMCC 1.6784</strain>
    </source>
</reference>
<keyword evidence="2" id="KW-0812">Transmembrane</keyword>
<accession>A0ABQ2JTM9</accession>
<evidence type="ECO:0000256" key="1">
    <source>
        <dbReference type="SAM" id="MobiDB-lite"/>
    </source>
</evidence>
<sequence>MADPAATGPAKWLWIVVILLLLVVLGVWLMKPSGDGNDVVVATQPAAQSTEWAEEPAAPKVPVELPTSQ</sequence>
<gene>
    <name evidence="3" type="ORF">GCM10011349_28290</name>
</gene>
<dbReference type="Proteomes" id="UP000605099">
    <property type="component" value="Unassembled WGS sequence"/>
</dbReference>
<evidence type="ECO:0000313" key="4">
    <source>
        <dbReference type="Proteomes" id="UP000605099"/>
    </source>
</evidence>
<evidence type="ECO:0000313" key="3">
    <source>
        <dbReference type="EMBL" id="GGN53581.1"/>
    </source>
</evidence>